<dbReference type="Proteomes" id="UP000219050">
    <property type="component" value="Chromosome"/>
</dbReference>
<dbReference type="AlphaFoldDB" id="A0A291LVH2"/>
<sequence length="988" mass="107572">MFEPGTGPRLFGLAPGIDFPAALVRGLEQRMIHAAPEDWARVTIYVNTARMRRRLREIFDAGPARLLPRIKLITDLGETLDSDAVPPSDSGLRLRLELARLVGQLLDLQPDLAPRAAMFDLADGLAALMDEMQGEGVAAEVLETLDVSSHSAHWGRSLQILRIIADFIETRGDAPAGAEARRRRLAEALIALWQIAPPRDPVLIVGSTGSRGTTRLLMEAVARLPQGALVLPGYDFGQPEEVWDRLDEALTGEDHPQFRFARLLQGLDMRPGDVTPWSDDAEPDAARNAMISLALRPAPITDQWMTEAPHLQGIASLADHLTLIEAPDSRSEAEAIALRLRQAVEDGQRAALITPDRVLTRQVAAALDRWSLIPDDSAGQPLHLSPPGRLLRQVAELCGARVELPELLALLKHPLTASTPGLRGPHLRRVREMELRLRRYAIGFPAREDLLSARDADDPDARAWADWLGALLADLPACTGMAPLADRITTHLALTERLAAGPVMAHDQGMAGELWEEAAGDAAQQAMRALEREAGVTLDLSNRDYSALIGTLLSAETVRQSVTGHPDLMIWGTLEARVQGADLVILGGLNDGIWPQLPPPDPWLNRPMRQEAGLLLPERRIGLSAHDFQQAAGAPEVVLSRALRDSEAEAVPSRWLNRIVNLLGGIGEAGPAALAEMRARGTALVQQAQALNRADAPVPPARRPSPRPPVAARPDRISVTGVKTLIRDPYAIYARQILGLSPLAPLRPVPDPGTRGDALHRLMEGFARVATDGADADTLRAWLDAALDPPFPEIGDWPSVAEAWAARLERIAATLIAQELEREAEEKLIWTEAKAEIALPGLDMTLSARPDRIDRLADGVAIYDYKSGQLPSQKMVENFDKQLPLQAAMVRRGAFPGLPRDVSKTAYIGIGSSVGESGIRLTSKEGDDLVAEAWDGLIALLGKYRRRTQGYTARRAMQTTAAMSDYDHLSRFGEWDFTDTPTPEEVGE</sequence>
<name>A0A291LVH2_9RHOB</name>
<dbReference type="KEGG" id="cmag:CBW24_00595"/>
<feature type="domain" description="PD-(D/E)XK endonuclease-like" evidence="2">
    <location>
        <begin position="716"/>
        <end position="912"/>
    </location>
</feature>
<dbReference type="RefSeq" id="WP_097372328.1">
    <property type="nucleotide sequence ID" value="NZ_CP021404.1"/>
</dbReference>
<keyword evidence="4" id="KW-1185">Reference proteome</keyword>
<evidence type="ECO:0000313" key="4">
    <source>
        <dbReference type="Proteomes" id="UP000219050"/>
    </source>
</evidence>
<dbReference type="InterPro" id="IPR014153">
    <property type="entry name" value="Ds_break_AddB"/>
</dbReference>
<feature type="compositionally biased region" description="Pro residues" evidence="1">
    <location>
        <begin position="697"/>
        <end position="711"/>
    </location>
</feature>
<dbReference type="InterPro" id="IPR038726">
    <property type="entry name" value="PDDEXK_AddAB-type"/>
</dbReference>
<evidence type="ECO:0000259" key="2">
    <source>
        <dbReference type="Pfam" id="PF12705"/>
    </source>
</evidence>
<dbReference type="Gene3D" id="3.90.320.10">
    <property type="match status" value="1"/>
</dbReference>
<accession>A0A291LVH2</accession>
<feature type="region of interest" description="Disordered" evidence="1">
    <location>
        <begin position="694"/>
        <end position="713"/>
    </location>
</feature>
<dbReference type="NCBIfam" id="TIGR02786">
    <property type="entry name" value="addB_alphas"/>
    <property type="match status" value="1"/>
</dbReference>
<evidence type="ECO:0000313" key="3">
    <source>
        <dbReference type="EMBL" id="ATI40654.1"/>
    </source>
</evidence>
<gene>
    <name evidence="3" type="ORF">CBW24_00595</name>
</gene>
<evidence type="ECO:0000256" key="1">
    <source>
        <dbReference type="SAM" id="MobiDB-lite"/>
    </source>
</evidence>
<protein>
    <submittedName>
        <fullName evidence="3">Double-strand break repair protein AddB</fullName>
    </submittedName>
</protein>
<dbReference type="InterPro" id="IPR011604">
    <property type="entry name" value="PDDEXK-like_dom_sf"/>
</dbReference>
<dbReference type="OrthoDB" id="9780606at2"/>
<proteinExistence type="predicted"/>
<dbReference type="InterPro" id="IPR027417">
    <property type="entry name" value="P-loop_NTPase"/>
</dbReference>
<dbReference type="SUPFAM" id="SSF52540">
    <property type="entry name" value="P-loop containing nucleoside triphosphate hydrolases"/>
    <property type="match status" value="1"/>
</dbReference>
<reference evidence="3 4" key="1">
    <citation type="submission" date="2017-05" db="EMBL/GenBank/DDBJ databases">
        <title>Comparative genomic and metabolic analysis of manganese-oxidizing mechanisms in Celeribater manganoxidans DY25T: its adaption to the environment of polymetallic nodule.</title>
        <authorList>
            <person name="Wang X."/>
        </authorList>
    </citation>
    <scope>NUCLEOTIDE SEQUENCE [LARGE SCALE GENOMIC DNA]</scope>
    <source>
        <strain evidence="3 4">DY25</strain>
    </source>
</reference>
<dbReference type="EMBL" id="CP021404">
    <property type="protein sequence ID" value="ATI40654.1"/>
    <property type="molecule type" value="Genomic_DNA"/>
</dbReference>
<organism evidence="3 4">
    <name type="scientific">Pacificitalea manganoxidans</name>
    <dbReference type="NCBI Taxonomy" id="1411902"/>
    <lineage>
        <taxon>Bacteria</taxon>
        <taxon>Pseudomonadati</taxon>
        <taxon>Pseudomonadota</taxon>
        <taxon>Alphaproteobacteria</taxon>
        <taxon>Rhodobacterales</taxon>
        <taxon>Paracoccaceae</taxon>
        <taxon>Pacificitalea</taxon>
    </lineage>
</organism>
<dbReference type="Pfam" id="PF12705">
    <property type="entry name" value="PDDEXK_1"/>
    <property type="match status" value="1"/>
</dbReference>